<proteinExistence type="predicted"/>
<keyword evidence="2" id="KW-1185">Reference proteome</keyword>
<dbReference type="Proteomes" id="UP000663802">
    <property type="component" value="Unassembled WGS sequence"/>
</dbReference>
<protein>
    <submittedName>
        <fullName evidence="1">Uncharacterized protein</fullName>
    </submittedName>
</protein>
<reference evidence="1 2" key="1">
    <citation type="journal article" date="2021" name="Int. J. Syst. Evol. Microbiol.">
        <title>Clostridium zeae sp. nov., isolated from corn silage.</title>
        <authorList>
            <person name="Kobayashi H."/>
            <person name="Tanizawa Y."/>
            <person name="Yagura M."/>
            <person name="Sakamoto M."/>
            <person name="Ohkuma M."/>
            <person name="Tohno M."/>
        </authorList>
    </citation>
    <scope>NUCLEOTIDE SEQUENCE [LARGE SCALE GENOMIC DNA]</scope>
    <source>
        <strain evidence="1 2">CSC2</strain>
    </source>
</reference>
<gene>
    <name evidence="1" type="ORF">CSC2_38080</name>
</gene>
<name>A0ABQ1EET5_9CLOT</name>
<dbReference type="RefSeq" id="WP_206871513.1">
    <property type="nucleotide sequence ID" value="NZ_BMBA01000004.1"/>
</dbReference>
<accession>A0ABQ1EET5</accession>
<evidence type="ECO:0000313" key="1">
    <source>
        <dbReference type="EMBL" id="GFZ33282.1"/>
    </source>
</evidence>
<comment type="caution">
    <text evidence="1">The sequence shown here is derived from an EMBL/GenBank/DDBJ whole genome shotgun (WGS) entry which is preliminary data.</text>
</comment>
<sequence>MFYKYISLNAFEHIALHDCVIDEGIVLNDKVKLTFDSINVLFSHPLNYFNRSKRTGKAAIIFEKCTLLKYFLSEVSNVDEEKEMNISEEEFNKLAKNMEIIRVRIDTSMENMLQYKFIGLNDDGDGILFVLKFEKLIICWNRFEGDAWPESWGR</sequence>
<evidence type="ECO:0000313" key="2">
    <source>
        <dbReference type="Proteomes" id="UP000663802"/>
    </source>
</evidence>
<organism evidence="1 2">
    <name type="scientific">Clostridium zeae</name>
    <dbReference type="NCBI Taxonomy" id="2759022"/>
    <lineage>
        <taxon>Bacteria</taxon>
        <taxon>Bacillati</taxon>
        <taxon>Bacillota</taxon>
        <taxon>Clostridia</taxon>
        <taxon>Eubacteriales</taxon>
        <taxon>Clostridiaceae</taxon>
        <taxon>Clostridium</taxon>
    </lineage>
</organism>
<dbReference type="EMBL" id="BMBA01000004">
    <property type="protein sequence ID" value="GFZ33282.1"/>
    <property type="molecule type" value="Genomic_DNA"/>
</dbReference>